<protein>
    <recommendedName>
        <fullName evidence="5">VWFD domain-containing protein</fullName>
    </recommendedName>
</protein>
<keyword evidence="3 4" id="KW-0732">Signal</keyword>
<evidence type="ECO:0000313" key="6">
    <source>
        <dbReference type="EMBL" id="CAL1583126.1"/>
    </source>
</evidence>
<dbReference type="Proteomes" id="UP001497482">
    <property type="component" value="Chromosome 15"/>
</dbReference>
<evidence type="ECO:0000256" key="3">
    <source>
        <dbReference type="ARBA" id="ARBA00022729"/>
    </source>
</evidence>
<dbReference type="InterPro" id="IPR052424">
    <property type="entry name" value="Kielin_Chordin-BMP_Reg"/>
</dbReference>
<feature type="chain" id="PRO_5043494888" description="VWFD domain-containing protein" evidence="4">
    <location>
        <begin position="19"/>
        <end position="394"/>
    </location>
</feature>
<keyword evidence="2" id="KW-0964">Secreted</keyword>
<proteinExistence type="predicted"/>
<dbReference type="InterPro" id="IPR001846">
    <property type="entry name" value="VWF_type-D"/>
</dbReference>
<organism evidence="6 7">
    <name type="scientific">Knipowitschia caucasica</name>
    <name type="common">Caucasian dwarf goby</name>
    <name type="synonym">Pomatoschistus caucasicus</name>
    <dbReference type="NCBI Taxonomy" id="637954"/>
    <lineage>
        <taxon>Eukaryota</taxon>
        <taxon>Metazoa</taxon>
        <taxon>Chordata</taxon>
        <taxon>Craniata</taxon>
        <taxon>Vertebrata</taxon>
        <taxon>Euteleostomi</taxon>
        <taxon>Actinopterygii</taxon>
        <taxon>Neopterygii</taxon>
        <taxon>Teleostei</taxon>
        <taxon>Neoteleostei</taxon>
        <taxon>Acanthomorphata</taxon>
        <taxon>Gobiaria</taxon>
        <taxon>Gobiiformes</taxon>
        <taxon>Gobioidei</taxon>
        <taxon>Gobiidae</taxon>
        <taxon>Gobiinae</taxon>
        <taxon>Knipowitschia</taxon>
    </lineage>
</organism>
<evidence type="ECO:0000259" key="5">
    <source>
        <dbReference type="PROSITE" id="PS51233"/>
    </source>
</evidence>
<keyword evidence="7" id="KW-1185">Reference proteome</keyword>
<name>A0AAV2JZP0_KNICA</name>
<dbReference type="PANTHER" id="PTHR46698:SF4">
    <property type="entry name" value="CROSSVEINLESS 2"/>
    <property type="match status" value="1"/>
</dbReference>
<reference evidence="6 7" key="1">
    <citation type="submission" date="2024-04" db="EMBL/GenBank/DDBJ databases">
        <authorList>
            <person name="Waldvogel A.-M."/>
            <person name="Schoenle A."/>
        </authorList>
    </citation>
    <scope>NUCLEOTIDE SEQUENCE [LARGE SCALE GENOMIC DNA]</scope>
</reference>
<dbReference type="PANTHER" id="PTHR46698">
    <property type="entry name" value="CROSSVEINLESS 2"/>
    <property type="match status" value="1"/>
</dbReference>
<comment type="subcellular location">
    <subcellularLocation>
        <location evidence="1">Secreted</location>
    </subcellularLocation>
</comment>
<sequence length="394" mass="41855">MLRLALASALSLIAVCVAVNQDFISSAEIDIADCPITFYGLKYDKVYVGFDSNTSAVCFNGQFGSGPNSDCILMSRGSADRGSLTTHDTHIPTGSGLHKLLANLKHEGECVNIIPLRDGQDSDVKQIELANFGAQAVVGIKTHSRFSDISFEAQTVVNGQSYVKELFQTNQTDRGVVTDVSGCRLFGAVYKTNTSVWNGHICSTVSCDQSGVASLVSSCKPMERCQGNNTCSLDATCTVTGSTIIDVIGRVHAVADRCGYKLMETQSVPDLQVLGVFSERRRKDVSFIQRVILRLKSSNVHVSLEQGGRVTLDDRMVQFNTSEQIVAGVKITKDSSGITAEVTATSGYAASVHFNGNTAHVRVTGPKPASVSGFCGNGSTTAAAEREAALSDSG</sequence>
<evidence type="ECO:0000256" key="2">
    <source>
        <dbReference type="ARBA" id="ARBA00022525"/>
    </source>
</evidence>
<feature type="signal peptide" evidence="4">
    <location>
        <begin position="1"/>
        <end position="18"/>
    </location>
</feature>
<dbReference type="GO" id="GO:0005576">
    <property type="term" value="C:extracellular region"/>
    <property type="evidence" value="ECO:0007669"/>
    <property type="project" value="UniProtKB-SubCell"/>
</dbReference>
<dbReference type="PROSITE" id="PS51233">
    <property type="entry name" value="VWFD"/>
    <property type="match status" value="1"/>
</dbReference>
<dbReference type="AlphaFoldDB" id="A0AAV2JZP0"/>
<dbReference type="EMBL" id="OZ035837">
    <property type="protein sequence ID" value="CAL1583126.1"/>
    <property type="molecule type" value="Genomic_DNA"/>
</dbReference>
<gene>
    <name evidence="6" type="ORF">KC01_LOCUS13634</name>
</gene>
<evidence type="ECO:0000313" key="7">
    <source>
        <dbReference type="Proteomes" id="UP001497482"/>
    </source>
</evidence>
<evidence type="ECO:0000256" key="4">
    <source>
        <dbReference type="SAM" id="SignalP"/>
    </source>
</evidence>
<evidence type="ECO:0000256" key="1">
    <source>
        <dbReference type="ARBA" id="ARBA00004613"/>
    </source>
</evidence>
<feature type="domain" description="VWFD" evidence="5">
    <location>
        <begin position="235"/>
        <end position="394"/>
    </location>
</feature>
<accession>A0AAV2JZP0</accession>